<evidence type="ECO:0000313" key="2">
    <source>
        <dbReference type="Proteomes" id="UP000257109"/>
    </source>
</evidence>
<sequence>MALSNLGLEGSFKSRLESVKLITSLTLDKRNLVVGGTMGYIKFLWRISKMSGSCYGVSMCKNSPADNSSELIPNVLTTSMNENEVGNRY</sequence>
<dbReference type="EMBL" id="QJKJ01011590">
    <property type="protein sequence ID" value="RDX70735.1"/>
    <property type="molecule type" value="Genomic_DNA"/>
</dbReference>
<organism evidence="1 2">
    <name type="scientific">Mucuna pruriens</name>
    <name type="common">Velvet bean</name>
    <name type="synonym">Dolichos pruriens</name>
    <dbReference type="NCBI Taxonomy" id="157652"/>
    <lineage>
        <taxon>Eukaryota</taxon>
        <taxon>Viridiplantae</taxon>
        <taxon>Streptophyta</taxon>
        <taxon>Embryophyta</taxon>
        <taxon>Tracheophyta</taxon>
        <taxon>Spermatophyta</taxon>
        <taxon>Magnoliopsida</taxon>
        <taxon>eudicotyledons</taxon>
        <taxon>Gunneridae</taxon>
        <taxon>Pentapetalae</taxon>
        <taxon>rosids</taxon>
        <taxon>fabids</taxon>
        <taxon>Fabales</taxon>
        <taxon>Fabaceae</taxon>
        <taxon>Papilionoideae</taxon>
        <taxon>50 kb inversion clade</taxon>
        <taxon>NPAAA clade</taxon>
        <taxon>indigoferoid/millettioid clade</taxon>
        <taxon>Phaseoleae</taxon>
        <taxon>Mucuna</taxon>
    </lineage>
</organism>
<evidence type="ECO:0000313" key="1">
    <source>
        <dbReference type="EMBL" id="RDX70735.1"/>
    </source>
</evidence>
<proteinExistence type="predicted"/>
<comment type="caution">
    <text evidence="1">The sequence shown here is derived from an EMBL/GenBank/DDBJ whole genome shotgun (WGS) entry which is preliminary data.</text>
</comment>
<gene>
    <name evidence="1" type="ORF">CR513_49997</name>
</gene>
<protein>
    <submittedName>
        <fullName evidence="1">Uncharacterized protein</fullName>
    </submittedName>
</protein>
<keyword evidence="2" id="KW-1185">Reference proteome</keyword>
<reference evidence="1" key="1">
    <citation type="submission" date="2018-05" db="EMBL/GenBank/DDBJ databases">
        <title>Draft genome of Mucuna pruriens seed.</title>
        <authorList>
            <person name="Nnadi N.E."/>
            <person name="Vos R."/>
            <person name="Hasami M.H."/>
            <person name="Devisetty U.K."/>
            <person name="Aguiy J.C."/>
        </authorList>
    </citation>
    <scope>NUCLEOTIDE SEQUENCE [LARGE SCALE GENOMIC DNA]</scope>
    <source>
        <strain evidence="1">JCA_2017</strain>
    </source>
</reference>
<accession>A0A371EXE5</accession>
<feature type="non-terminal residue" evidence="1">
    <location>
        <position position="1"/>
    </location>
</feature>
<name>A0A371EXE5_MUCPR</name>
<dbReference type="Proteomes" id="UP000257109">
    <property type="component" value="Unassembled WGS sequence"/>
</dbReference>
<dbReference type="AlphaFoldDB" id="A0A371EXE5"/>